<name>A0A1A8NAH3_9TELE</name>
<reference evidence="4" key="1">
    <citation type="submission" date="2016-05" db="EMBL/GenBank/DDBJ databases">
        <authorList>
            <person name="Lavstsen T."/>
            <person name="Jespersen J.S."/>
        </authorList>
    </citation>
    <scope>NUCLEOTIDE SEQUENCE</scope>
    <source>
        <tissue evidence="4">Brain</tissue>
    </source>
</reference>
<dbReference type="GO" id="GO:0005484">
    <property type="term" value="F:SNAP receptor activity"/>
    <property type="evidence" value="ECO:0007669"/>
    <property type="project" value="TreeGrafter"/>
</dbReference>
<gene>
    <name evidence="4" type="primary">OLA.13679</name>
</gene>
<dbReference type="InterPro" id="IPR000727">
    <property type="entry name" value="T_SNARE_dom"/>
</dbReference>
<dbReference type="AlphaFoldDB" id="A0A1A8NAH3"/>
<dbReference type="Gene3D" id="1.20.5.110">
    <property type="match status" value="1"/>
</dbReference>
<dbReference type="SUPFAM" id="SSF58038">
    <property type="entry name" value="SNARE fusion complex"/>
    <property type="match status" value="1"/>
</dbReference>
<protein>
    <submittedName>
        <fullName evidence="4">Synaptosomal-associated protein</fullName>
    </submittedName>
</protein>
<feature type="coiled-coil region" evidence="2">
    <location>
        <begin position="36"/>
        <end position="74"/>
    </location>
</feature>
<feature type="domain" description="T-SNARE coiled-coil homology" evidence="3">
    <location>
        <begin position="12"/>
        <end position="74"/>
    </location>
</feature>
<sequence>MSGGHIRRVTNDAREDEMEENLTHVGSIVGNLKSMALDIGNELESQKDQIDRIREKANLNVSRIEAANQKATNLMKR</sequence>
<dbReference type="GO" id="GO:0019905">
    <property type="term" value="F:syntaxin binding"/>
    <property type="evidence" value="ECO:0007669"/>
    <property type="project" value="TreeGrafter"/>
</dbReference>
<dbReference type="GO" id="GO:0031629">
    <property type="term" value="P:synaptic vesicle fusion to presynaptic active zone membrane"/>
    <property type="evidence" value="ECO:0007669"/>
    <property type="project" value="TreeGrafter"/>
</dbReference>
<dbReference type="FunFam" id="1.20.5.110:FF:000018">
    <property type="entry name" value="Synaptosomal-associated protein"/>
    <property type="match status" value="1"/>
</dbReference>
<evidence type="ECO:0000256" key="2">
    <source>
        <dbReference type="SAM" id="Coils"/>
    </source>
</evidence>
<keyword evidence="1 2" id="KW-0175">Coiled coil</keyword>
<dbReference type="PANTHER" id="PTHR19305:SF22">
    <property type="entry name" value="SYNAPTOSOMAL-ASSOCIATED PROTEIN"/>
    <property type="match status" value="1"/>
</dbReference>
<evidence type="ECO:0000259" key="3">
    <source>
        <dbReference type="PROSITE" id="PS50192"/>
    </source>
</evidence>
<dbReference type="GO" id="GO:0016082">
    <property type="term" value="P:synaptic vesicle priming"/>
    <property type="evidence" value="ECO:0007669"/>
    <property type="project" value="TreeGrafter"/>
</dbReference>
<dbReference type="PROSITE" id="PS50192">
    <property type="entry name" value="T_SNARE"/>
    <property type="match status" value="1"/>
</dbReference>
<reference evidence="4" key="2">
    <citation type="submission" date="2016-06" db="EMBL/GenBank/DDBJ databases">
        <title>The genome of a short-lived fish provides insights into sex chromosome evolution and the genetic control of aging.</title>
        <authorList>
            <person name="Reichwald K."/>
            <person name="Felder M."/>
            <person name="Petzold A."/>
            <person name="Koch P."/>
            <person name="Groth M."/>
            <person name="Platzer M."/>
        </authorList>
    </citation>
    <scope>NUCLEOTIDE SEQUENCE</scope>
    <source>
        <tissue evidence="4">Brain</tissue>
    </source>
</reference>
<proteinExistence type="predicted"/>
<evidence type="ECO:0000256" key="1">
    <source>
        <dbReference type="ARBA" id="ARBA00023054"/>
    </source>
</evidence>
<accession>A0A1A8NAH3</accession>
<dbReference type="GO" id="GO:0005886">
    <property type="term" value="C:plasma membrane"/>
    <property type="evidence" value="ECO:0007669"/>
    <property type="project" value="TreeGrafter"/>
</dbReference>
<dbReference type="EMBL" id="HAEG01001721">
    <property type="protein sequence ID" value="SBR65832.1"/>
    <property type="molecule type" value="Transcribed_RNA"/>
</dbReference>
<dbReference type="GO" id="GO:0031201">
    <property type="term" value="C:SNARE complex"/>
    <property type="evidence" value="ECO:0007669"/>
    <property type="project" value="TreeGrafter"/>
</dbReference>
<dbReference type="SMART" id="SM00397">
    <property type="entry name" value="t_SNARE"/>
    <property type="match status" value="1"/>
</dbReference>
<dbReference type="GO" id="GO:0098793">
    <property type="term" value="C:presynapse"/>
    <property type="evidence" value="ECO:0007669"/>
    <property type="project" value="GOC"/>
</dbReference>
<dbReference type="PANTHER" id="PTHR19305">
    <property type="entry name" value="SYNAPTOSOMAL ASSOCIATED PROTEIN"/>
    <property type="match status" value="1"/>
</dbReference>
<evidence type="ECO:0000313" key="4">
    <source>
        <dbReference type="EMBL" id="SBR65832.1"/>
    </source>
</evidence>
<organism evidence="4">
    <name type="scientific">Nothobranchius pienaari</name>
    <dbReference type="NCBI Taxonomy" id="704102"/>
    <lineage>
        <taxon>Eukaryota</taxon>
        <taxon>Metazoa</taxon>
        <taxon>Chordata</taxon>
        <taxon>Craniata</taxon>
        <taxon>Vertebrata</taxon>
        <taxon>Euteleostomi</taxon>
        <taxon>Actinopterygii</taxon>
        <taxon>Neopterygii</taxon>
        <taxon>Teleostei</taxon>
        <taxon>Neoteleostei</taxon>
        <taxon>Acanthomorphata</taxon>
        <taxon>Ovalentaria</taxon>
        <taxon>Atherinomorphae</taxon>
        <taxon>Cyprinodontiformes</taxon>
        <taxon>Nothobranchiidae</taxon>
        <taxon>Nothobranchius</taxon>
    </lineage>
</organism>